<dbReference type="RefSeq" id="WP_179819772.1">
    <property type="nucleotide sequence ID" value="NZ_JACCCO010000001.1"/>
</dbReference>
<dbReference type="InterPro" id="IPR016181">
    <property type="entry name" value="Acyl_CoA_acyltransferase"/>
</dbReference>
<keyword evidence="3" id="KW-1185">Reference proteome</keyword>
<evidence type="ECO:0008006" key="4">
    <source>
        <dbReference type="Google" id="ProtNLM"/>
    </source>
</evidence>
<sequence length="136" mass="14956">MPHRCHRHDAADAIRLPADIVALYERCYGAPPWSETPERLRAYPTRLARSLARPGFTAWTAHDGDRLTGVCYGRPTPAAPPGNHLHEAIIGALSLDTARRLGHATGTAARHVTSRTSSRAADHVLSRDVPDRQDPW</sequence>
<comment type="caution">
    <text evidence="2">The sequence shown here is derived from an EMBL/GenBank/DDBJ whole genome shotgun (WGS) entry which is preliminary data.</text>
</comment>
<evidence type="ECO:0000313" key="3">
    <source>
        <dbReference type="Proteomes" id="UP000576393"/>
    </source>
</evidence>
<proteinExistence type="predicted"/>
<evidence type="ECO:0000256" key="1">
    <source>
        <dbReference type="SAM" id="MobiDB-lite"/>
    </source>
</evidence>
<dbReference type="Proteomes" id="UP000576393">
    <property type="component" value="Unassembled WGS sequence"/>
</dbReference>
<name>A0A852UVH2_9ACTN</name>
<evidence type="ECO:0000313" key="2">
    <source>
        <dbReference type="EMBL" id="NYF40229.1"/>
    </source>
</evidence>
<dbReference type="AlphaFoldDB" id="A0A852UVH2"/>
<accession>A0A852UVH2</accession>
<gene>
    <name evidence="2" type="ORF">HDA43_002388</name>
</gene>
<dbReference type="EMBL" id="JACCCO010000001">
    <property type="protein sequence ID" value="NYF40229.1"/>
    <property type="molecule type" value="Genomic_DNA"/>
</dbReference>
<feature type="region of interest" description="Disordered" evidence="1">
    <location>
        <begin position="106"/>
        <end position="136"/>
    </location>
</feature>
<dbReference type="SUPFAM" id="SSF55729">
    <property type="entry name" value="Acyl-CoA N-acyltransferases (Nat)"/>
    <property type="match status" value="1"/>
</dbReference>
<reference evidence="2 3" key="1">
    <citation type="submission" date="2020-07" db="EMBL/GenBank/DDBJ databases">
        <title>Sequencing the genomes of 1000 actinobacteria strains.</title>
        <authorList>
            <person name="Klenk H.-P."/>
        </authorList>
    </citation>
    <scope>NUCLEOTIDE SEQUENCE [LARGE SCALE GENOMIC DNA]</scope>
    <source>
        <strain evidence="2 3">DSM 45763</strain>
    </source>
</reference>
<protein>
    <recommendedName>
        <fullName evidence="4">GNAT family N-acetyltransferase</fullName>
    </recommendedName>
</protein>
<organism evidence="2 3">
    <name type="scientific">Streptosporangium sandarakinum</name>
    <dbReference type="NCBI Taxonomy" id="1260955"/>
    <lineage>
        <taxon>Bacteria</taxon>
        <taxon>Bacillati</taxon>
        <taxon>Actinomycetota</taxon>
        <taxon>Actinomycetes</taxon>
        <taxon>Streptosporangiales</taxon>
        <taxon>Streptosporangiaceae</taxon>
        <taxon>Streptosporangium</taxon>
    </lineage>
</organism>
<feature type="compositionally biased region" description="Basic and acidic residues" evidence="1">
    <location>
        <begin position="120"/>
        <end position="136"/>
    </location>
</feature>